<dbReference type="GO" id="GO:0005829">
    <property type="term" value="C:cytosol"/>
    <property type="evidence" value="ECO:0007669"/>
    <property type="project" value="TreeGrafter"/>
</dbReference>
<dbReference type="GO" id="GO:0004674">
    <property type="term" value="F:protein serine/threonine kinase activity"/>
    <property type="evidence" value="ECO:0007669"/>
    <property type="project" value="TreeGrafter"/>
</dbReference>
<dbReference type="Gene3D" id="1.10.1070.20">
    <property type="match status" value="1"/>
</dbReference>
<comment type="similarity">
    <text evidence="1">Belongs to the HipA Ser/Thr kinase family.</text>
</comment>
<dbReference type="Pfam" id="PF07804">
    <property type="entry name" value="HipA_C"/>
    <property type="match status" value="1"/>
</dbReference>
<evidence type="ECO:0000256" key="3">
    <source>
        <dbReference type="ARBA" id="ARBA00022777"/>
    </source>
</evidence>
<dbReference type="Proteomes" id="UP000245539">
    <property type="component" value="Unassembled WGS sequence"/>
</dbReference>
<proteinExistence type="inferred from homology"/>
<keyword evidence="2" id="KW-0808">Transferase</keyword>
<dbReference type="EMBL" id="QGKM01000046">
    <property type="protein sequence ID" value="PWQ95409.1"/>
    <property type="molecule type" value="Genomic_DNA"/>
</dbReference>
<accession>A0A317CAK9</accession>
<keyword evidence="7" id="KW-1185">Reference proteome</keyword>
<dbReference type="InterPro" id="IPR012893">
    <property type="entry name" value="HipA-like_C"/>
</dbReference>
<dbReference type="InterPro" id="IPR017508">
    <property type="entry name" value="HipA_N1"/>
</dbReference>
<sequence>MANADVYVGKPQAKQVGLLESQQGRHVFSYRHDASEALSVTMPLRAESYQYDGLHPVFQMNLPEGALREALERMTAKQYGSDDLTLLTLLGQNQIGRISYARSGESLPNQQGESLTLDALLGNNDADLFRSLLHRYAMTSGVAGVQPKVLLDVQKRLTLPVEHYIVKGWGDEYPHLACNEYICMSIAKNAGLTVPEFYLSDNAQLFVTKRFDLDENDQPLGFEDFCVLQGKTTKQKYDSSLEACTNSLRQFVSPEYQAEALRDFYKLLYLNVRIRNGDAHLKNHGIIYKDLKGYRAGGFPEQTRIAAPVFDLVSTVPYLPQDSMALTLTGSKRWPKMKVLERFGMQHCGLKAEACEAIYDDVEQAIVAVKSELEALADKFSGFAPIAEKMAGLFEG</sequence>
<organism evidence="6 7">
    <name type="scientific">Leucothrix pacifica</name>
    <dbReference type="NCBI Taxonomy" id="1247513"/>
    <lineage>
        <taxon>Bacteria</taxon>
        <taxon>Pseudomonadati</taxon>
        <taxon>Pseudomonadota</taxon>
        <taxon>Gammaproteobacteria</taxon>
        <taxon>Thiotrichales</taxon>
        <taxon>Thiotrichaceae</taxon>
        <taxon>Leucothrix</taxon>
    </lineage>
</organism>
<reference evidence="6 7" key="1">
    <citation type="submission" date="2018-05" db="EMBL/GenBank/DDBJ databases">
        <title>Leucothrix arctica sp. nov., isolated from Arctic seawater.</title>
        <authorList>
            <person name="Choi A."/>
            <person name="Baek K."/>
        </authorList>
    </citation>
    <scope>NUCLEOTIDE SEQUENCE [LARGE SCALE GENOMIC DNA]</scope>
    <source>
        <strain evidence="6 7">JCM 18388</strain>
    </source>
</reference>
<dbReference type="PANTHER" id="PTHR37419:SF1">
    <property type="entry name" value="SERINE_THREONINE-PROTEIN KINASE TOXIN HIPA"/>
    <property type="match status" value="1"/>
</dbReference>
<dbReference type="NCBIfam" id="TIGR03071">
    <property type="entry name" value="couple_hipA"/>
    <property type="match status" value="1"/>
</dbReference>
<evidence type="ECO:0000313" key="7">
    <source>
        <dbReference type="Proteomes" id="UP000245539"/>
    </source>
</evidence>
<evidence type="ECO:0000256" key="2">
    <source>
        <dbReference type="ARBA" id="ARBA00022679"/>
    </source>
</evidence>
<keyword evidence="3" id="KW-0418">Kinase</keyword>
<name>A0A317CAK9_9GAMM</name>
<dbReference type="PANTHER" id="PTHR37419">
    <property type="entry name" value="SERINE/THREONINE-PROTEIN KINASE TOXIN HIPA"/>
    <property type="match status" value="1"/>
</dbReference>
<comment type="caution">
    <text evidence="6">The sequence shown here is derived from an EMBL/GenBank/DDBJ whole genome shotgun (WGS) entry which is preliminary data.</text>
</comment>
<dbReference type="AlphaFoldDB" id="A0A317CAK9"/>
<dbReference type="RefSeq" id="WP_109838499.1">
    <property type="nucleotide sequence ID" value="NZ_QGKM01000046.1"/>
</dbReference>
<feature type="domain" description="HipA-like C-terminal" evidence="4">
    <location>
        <begin position="141"/>
        <end position="368"/>
    </location>
</feature>
<evidence type="ECO:0000256" key="1">
    <source>
        <dbReference type="ARBA" id="ARBA00010164"/>
    </source>
</evidence>
<dbReference type="OrthoDB" id="9805913at2"/>
<evidence type="ECO:0000313" key="6">
    <source>
        <dbReference type="EMBL" id="PWQ95409.1"/>
    </source>
</evidence>
<dbReference type="InterPro" id="IPR052028">
    <property type="entry name" value="HipA_Ser/Thr_kinase"/>
</dbReference>
<evidence type="ECO:0000259" key="4">
    <source>
        <dbReference type="Pfam" id="PF07804"/>
    </source>
</evidence>
<feature type="domain" description="HipA N-terminal subdomain 1" evidence="5">
    <location>
        <begin position="13"/>
        <end position="100"/>
    </location>
</feature>
<evidence type="ECO:0000259" key="5">
    <source>
        <dbReference type="Pfam" id="PF13657"/>
    </source>
</evidence>
<dbReference type="Pfam" id="PF13657">
    <property type="entry name" value="Couple_hipA"/>
    <property type="match status" value="1"/>
</dbReference>
<protein>
    <submittedName>
        <fullName evidence="6">Type II toxin-antitoxin system HipA family toxin</fullName>
    </submittedName>
</protein>
<gene>
    <name evidence="6" type="ORF">DKW60_15125</name>
</gene>